<comment type="similarity">
    <text evidence="2">Belongs to the pterin-4-alpha-carbinolamine dehydratase family.</text>
</comment>
<dbReference type="AlphaFoldDB" id="A0A521CF71"/>
<dbReference type="PANTHER" id="PTHR12599">
    <property type="entry name" value="PTERIN-4-ALPHA-CARBINOLAMINE DEHYDRATASE"/>
    <property type="match status" value="1"/>
</dbReference>
<reference evidence="5 6" key="1">
    <citation type="submission" date="2017-05" db="EMBL/GenBank/DDBJ databases">
        <authorList>
            <person name="Varghese N."/>
            <person name="Submissions S."/>
        </authorList>
    </citation>
    <scope>NUCLEOTIDE SEQUENCE [LARGE SCALE GENOMIC DNA]</scope>
    <source>
        <strain evidence="5 6">DSM 21342</strain>
    </source>
</reference>
<comment type="catalytic activity">
    <reaction evidence="1">
        <text>(4aS,6R)-4a-hydroxy-L-erythro-5,6,7,8-tetrahydrobiopterin = (6R)-L-erythro-6,7-dihydrobiopterin + H2O</text>
        <dbReference type="Rhea" id="RHEA:11920"/>
        <dbReference type="ChEBI" id="CHEBI:15377"/>
        <dbReference type="ChEBI" id="CHEBI:15642"/>
        <dbReference type="ChEBI" id="CHEBI:43120"/>
        <dbReference type="EC" id="4.2.1.96"/>
    </reaction>
</comment>
<accession>A0A521CF71</accession>
<dbReference type="Proteomes" id="UP000315971">
    <property type="component" value="Unassembled WGS sequence"/>
</dbReference>
<proteinExistence type="inferred from homology"/>
<evidence type="ECO:0000313" key="5">
    <source>
        <dbReference type="EMBL" id="SMO58087.1"/>
    </source>
</evidence>
<dbReference type="PANTHER" id="PTHR12599:SF0">
    <property type="entry name" value="PTERIN-4-ALPHA-CARBINOLAMINE DEHYDRATASE"/>
    <property type="match status" value="1"/>
</dbReference>
<evidence type="ECO:0000256" key="2">
    <source>
        <dbReference type="ARBA" id="ARBA00006472"/>
    </source>
</evidence>
<dbReference type="Gene3D" id="3.30.1360.20">
    <property type="entry name" value="Transcriptional coactivator/pterin dehydratase"/>
    <property type="match status" value="1"/>
</dbReference>
<evidence type="ECO:0000256" key="1">
    <source>
        <dbReference type="ARBA" id="ARBA00001554"/>
    </source>
</evidence>
<evidence type="ECO:0000256" key="4">
    <source>
        <dbReference type="ARBA" id="ARBA00023239"/>
    </source>
</evidence>
<keyword evidence="4" id="KW-0456">Lyase</keyword>
<protein>
    <recommendedName>
        <fullName evidence="3">4a-hydroxytetrahydrobiopterin dehydratase</fullName>
        <ecNumber evidence="3">4.2.1.96</ecNumber>
    </recommendedName>
</protein>
<dbReference type="GO" id="GO:0006729">
    <property type="term" value="P:tetrahydrobiopterin biosynthetic process"/>
    <property type="evidence" value="ECO:0007669"/>
    <property type="project" value="InterPro"/>
</dbReference>
<dbReference type="NCBIfam" id="NF002018">
    <property type="entry name" value="PRK00823.1-3"/>
    <property type="match status" value="1"/>
</dbReference>
<dbReference type="RefSeq" id="WP_142602897.1">
    <property type="nucleotide sequence ID" value="NZ_FXSZ01000004.1"/>
</dbReference>
<dbReference type="Pfam" id="PF01329">
    <property type="entry name" value="Pterin_4a"/>
    <property type="match status" value="1"/>
</dbReference>
<dbReference type="EC" id="4.2.1.96" evidence="3"/>
<evidence type="ECO:0000256" key="3">
    <source>
        <dbReference type="ARBA" id="ARBA00013252"/>
    </source>
</evidence>
<dbReference type="OrthoDB" id="9794987at2"/>
<dbReference type="EMBL" id="FXSZ01000004">
    <property type="protein sequence ID" value="SMO58087.1"/>
    <property type="molecule type" value="Genomic_DNA"/>
</dbReference>
<name>A0A521CF71_9SPHI</name>
<dbReference type="InterPro" id="IPR001533">
    <property type="entry name" value="Pterin_deHydtase"/>
</dbReference>
<organism evidence="5 6">
    <name type="scientific">Solitalea koreensis</name>
    <dbReference type="NCBI Taxonomy" id="543615"/>
    <lineage>
        <taxon>Bacteria</taxon>
        <taxon>Pseudomonadati</taxon>
        <taxon>Bacteroidota</taxon>
        <taxon>Sphingobacteriia</taxon>
        <taxon>Sphingobacteriales</taxon>
        <taxon>Sphingobacteriaceae</taxon>
        <taxon>Solitalea</taxon>
    </lineage>
</organism>
<dbReference type="InterPro" id="IPR036428">
    <property type="entry name" value="PCD_sf"/>
</dbReference>
<evidence type="ECO:0000313" key="6">
    <source>
        <dbReference type="Proteomes" id="UP000315971"/>
    </source>
</evidence>
<gene>
    <name evidence="5" type="ORF">SAMN06265350_10415</name>
</gene>
<dbReference type="SUPFAM" id="SSF55248">
    <property type="entry name" value="PCD-like"/>
    <property type="match status" value="1"/>
</dbReference>
<keyword evidence="6" id="KW-1185">Reference proteome</keyword>
<sequence length="78" mass="9220">MWKEENDQLSRTFQFQNFIEAWGFMNKVALIAEKMNHHPNWLNVYNRVEINLCTHDAGDKVTERDHKLAAAIDKVYKG</sequence>
<dbReference type="GO" id="GO:0008124">
    <property type="term" value="F:4-alpha-hydroxytetrahydrobiopterin dehydratase activity"/>
    <property type="evidence" value="ECO:0007669"/>
    <property type="project" value="UniProtKB-EC"/>
</dbReference>